<evidence type="ECO:0000256" key="2">
    <source>
        <dbReference type="ARBA" id="ARBA00022676"/>
    </source>
</evidence>
<dbReference type="Gene3D" id="3.40.50.2000">
    <property type="entry name" value="Glycogen Phosphorylase B"/>
    <property type="match status" value="2"/>
</dbReference>
<dbReference type="CDD" id="cd03784">
    <property type="entry name" value="GT1_Gtf-like"/>
    <property type="match status" value="1"/>
</dbReference>
<comment type="similarity">
    <text evidence="1 4">Belongs to the UDP-glycosyltransferase family.</text>
</comment>
<dbReference type="InterPro" id="IPR002213">
    <property type="entry name" value="UDP_glucos_trans"/>
</dbReference>
<protein>
    <recommendedName>
        <fullName evidence="5">Glycosyltransferase</fullName>
        <ecNumber evidence="5">2.4.1.-</ecNumber>
    </recommendedName>
</protein>
<gene>
    <name evidence="6" type="ORF">G2W53_043501</name>
</gene>
<dbReference type="Proteomes" id="UP000634136">
    <property type="component" value="Unassembled WGS sequence"/>
</dbReference>
<dbReference type="InterPro" id="IPR035595">
    <property type="entry name" value="UDP_glycos_trans_CS"/>
</dbReference>
<dbReference type="FunFam" id="3.40.50.2000:FF:000071">
    <property type="entry name" value="Glycosyltransferase"/>
    <property type="match status" value="1"/>
</dbReference>
<dbReference type="EMBL" id="JAAIUW010000013">
    <property type="protein sequence ID" value="KAF7804390.1"/>
    <property type="molecule type" value="Genomic_DNA"/>
</dbReference>
<evidence type="ECO:0000256" key="5">
    <source>
        <dbReference type="RuleBase" id="RU362057"/>
    </source>
</evidence>
<keyword evidence="3 4" id="KW-0808">Transferase</keyword>
<evidence type="ECO:0000256" key="3">
    <source>
        <dbReference type="ARBA" id="ARBA00022679"/>
    </source>
</evidence>
<proteinExistence type="inferred from homology"/>
<dbReference type="PANTHER" id="PTHR48047:SF166">
    <property type="entry name" value="GLYCOSYLTRANSFERASE"/>
    <property type="match status" value="1"/>
</dbReference>
<dbReference type="Pfam" id="PF00201">
    <property type="entry name" value="UDPGT"/>
    <property type="match status" value="1"/>
</dbReference>
<dbReference type="SUPFAM" id="SSF53756">
    <property type="entry name" value="UDP-Glycosyltransferase/glycogen phosphorylase"/>
    <property type="match status" value="1"/>
</dbReference>
<dbReference type="FunFam" id="3.40.50.2000:FF:000047">
    <property type="entry name" value="Glycosyltransferase"/>
    <property type="match status" value="1"/>
</dbReference>
<sequence>MVSQANNHIPHFILFPLMAQGHTIPMIDIARLLAQRGVIVTIFTTPKNASRFDSVLSRAVLSGLQIRLLQLQFPSKEAGLPEGTETFDMLSSVDMVFGLFNGINMLHNTAEKLFDELKPPPTCIISDMCIPWTIQLAQKYGIPRIAFHGFSCFCLHCLHKIRSSKVAESITSESEYFSVPDIPHHIEVTKDQIPGSMSEDERMKGLGEKMMDAEMKSYGVIINTFEELEGEYVRDYKKERKGKVWCIGPVSLCNKEDLDKAQRGNKASITQSECFKWLDSQKPQSVVYACLGSLCNLISSQLVELALALEASKKAFVWVIRGGDKMQELEKWMEEDGYEERIKGRGLLIRGWAPQVLILSHPSIGGFVTHCGWNSTLEGISAGVPMVTWPLFADQFLNEKLVCQVLRVGVSVGVEVQMKWGEEEKIGVVVKKEDIRKAIDMVMEEGEEESEERRKRAKELSEMAKRAVENGGSSHRNISLLIEDIMQHASKEKKAN</sequence>
<reference evidence="6" key="1">
    <citation type="submission" date="2020-09" db="EMBL/GenBank/DDBJ databases">
        <title>Genome-Enabled Discovery of Anthraquinone Biosynthesis in Senna tora.</title>
        <authorList>
            <person name="Kang S.-H."/>
            <person name="Pandey R.P."/>
            <person name="Lee C.-M."/>
            <person name="Sim J.-S."/>
            <person name="Jeong J.-T."/>
            <person name="Choi B.-S."/>
            <person name="Jung M."/>
            <person name="Ginzburg D."/>
            <person name="Zhao K."/>
            <person name="Won S.Y."/>
            <person name="Oh T.-J."/>
            <person name="Yu Y."/>
            <person name="Kim N.-H."/>
            <person name="Lee O.R."/>
            <person name="Lee T.-H."/>
            <person name="Bashyal P."/>
            <person name="Kim T.-S."/>
            <person name="Lee W.-H."/>
            <person name="Kawkins C."/>
            <person name="Kim C.-K."/>
            <person name="Kim J.S."/>
            <person name="Ahn B.O."/>
            <person name="Rhee S.Y."/>
            <person name="Sohng J.K."/>
        </authorList>
    </citation>
    <scope>NUCLEOTIDE SEQUENCE</scope>
    <source>
        <tissue evidence="6">Leaf</tissue>
    </source>
</reference>
<keyword evidence="2 4" id="KW-0328">Glycosyltransferase</keyword>
<name>A0A834SLA5_9FABA</name>
<dbReference type="GO" id="GO:0035251">
    <property type="term" value="F:UDP-glucosyltransferase activity"/>
    <property type="evidence" value="ECO:0007669"/>
    <property type="project" value="TreeGrafter"/>
</dbReference>
<accession>A0A834SLA5</accession>
<dbReference type="PANTHER" id="PTHR48047">
    <property type="entry name" value="GLYCOSYLTRANSFERASE"/>
    <property type="match status" value="1"/>
</dbReference>
<evidence type="ECO:0000313" key="7">
    <source>
        <dbReference type="Proteomes" id="UP000634136"/>
    </source>
</evidence>
<evidence type="ECO:0000256" key="4">
    <source>
        <dbReference type="RuleBase" id="RU003718"/>
    </source>
</evidence>
<evidence type="ECO:0000313" key="6">
    <source>
        <dbReference type="EMBL" id="KAF7804390.1"/>
    </source>
</evidence>
<organism evidence="6 7">
    <name type="scientific">Senna tora</name>
    <dbReference type="NCBI Taxonomy" id="362788"/>
    <lineage>
        <taxon>Eukaryota</taxon>
        <taxon>Viridiplantae</taxon>
        <taxon>Streptophyta</taxon>
        <taxon>Embryophyta</taxon>
        <taxon>Tracheophyta</taxon>
        <taxon>Spermatophyta</taxon>
        <taxon>Magnoliopsida</taxon>
        <taxon>eudicotyledons</taxon>
        <taxon>Gunneridae</taxon>
        <taxon>Pentapetalae</taxon>
        <taxon>rosids</taxon>
        <taxon>fabids</taxon>
        <taxon>Fabales</taxon>
        <taxon>Fabaceae</taxon>
        <taxon>Caesalpinioideae</taxon>
        <taxon>Cassia clade</taxon>
        <taxon>Senna</taxon>
    </lineage>
</organism>
<keyword evidence="7" id="KW-1185">Reference proteome</keyword>
<dbReference type="OrthoDB" id="5835829at2759"/>
<evidence type="ECO:0000256" key="1">
    <source>
        <dbReference type="ARBA" id="ARBA00009995"/>
    </source>
</evidence>
<comment type="caution">
    <text evidence="6">The sequence shown here is derived from an EMBL/GenBank/DDBJ whole genome shotgun (WGS) entry which is preliminary data.</text>
</comment>
<dbReference type="PROSITE" id="PS00375">
    <property type="entry name" value="UDPGT"/>
    <property type="match status" value="1"/>
</dbReference>
<dbReference type="AlphaFoldDB" id="A0A834SLA5"/>
<dbReference type="EC" id="2.4.1.-" evidence="5"/>